<reference evidence="2" key="1">
    <citation type="submission" date="2022-07" db="EMBL/GenBank/DDBJ databases">
        <authorList>
            <person name="Trinca V."/>
            <person name="Uliana J.V.C."/>
            <person name="Torres T.T."/>
            <person name="Ward R.J."/>
            <person name="Monesi N."/>
        </authorList>
    </citation>
    <scope>NUCLEOTIDE SEQUENCE</scope>
    <source>
        <strain evidence="2">HSMRA1968</strain>
        <tissue evidence="2">Whole embryos</tissue>
    </source>
</reference>
<dbReference type="PANTHER" id="PTHR33173">
    <property type="match status" value="1"/>
</dbReference>
<evidence type="ECO:0000313" key="2">
    <source>
        <dbReference type="EMBL" id="KAJ6642635.1"/>
    </source>
</evidence>
<organism evidence="2 3">
    <name type="scientific">Pseudolycoriella hygida</name>
    <dbReference type="NCBI Taxonomy" id="35572"/>
    <lineage>
        <taxon>Eukaryota</taxon>
        <taxon>Metazoa</taxon>
        <taxon>Ecdysozoa</taxon>
        <taxon>Arthropoda</taxon>
        <taxon>Hexapoda</taxon>
        <taxon>Insecta</taxon>
        <taxon>Pterygota</taxon>
        <taxon>Neoptera</taxon>
        <taxon>Endopterygota</taxon>
        <taxon>Diptera</taxon>
        <taxon>Nematocera</taxon>
        <taxon>Sciaroidea</taxon>
        <taxon>Sciaridae</taxon>
        <taxon>Pseudolycoriella</taxon>
    </lineage>
</organism>
<dbReference type="Proteomes" id="UP001151699">
    <property type="component" value="Chromosome B"/>
</dbReference>
<evidence type="ECO:0000313" key="3">
    <source>
        <dbReference type="Proteomes" id="UP001151699"/>
    </source>
</evidence>
<comment type="caution">
    <text evidence="2">The sequence shown here is derived from an EMBL/GenBank/DDBJ whole genome shotgun (WGS) entry which is preliminary data.</text>
</comment>
<feature type="region of interest" description="Disordered" evidence="1">
    <location>
        <begin position="809"/>
        <end position="829"/>
    </location>
</feature>
<dbReference type="OrthoDB" id="7789961at2759"/>
<keyword evidence="3" id="KW-1185">Reference proteome</keyword>
<proteinExistence type="predicted"/>
<feature type="non-terminal residue" evidence="2">
    <location>
        <position position="851"/>
    </location>
</feature>
<evidence type="ECO:0000256" key="1">
    <source>
        <dbReference type="SAM" id="MobiDB-lite"/>
    </source>
</evidence>
<name>A0A9Q0N322_9DIPT</name>
<accession>A0A9Q0N322</accession>
<dbReference type="AlphaFoldDB" id="A0A9Q0N322"/>
<sequence>MKITIPKYIKFILMYCGYNNCHTISTIDQADLNYIVAEVRQGNVTNFYDGLGISDAMEGSIESARNFEFIRGHERLLMAIVNFVKQQLCDHGADIFLVDTPKSYNEDLIQVKLSKDRRTVTILEHDERHDVISNSDVEASHNVCRVHEDIIKHQHTLLTMAVKSLSMHTPQMYEDNVATVAHRISKNLVEVVTLNPCDQPQYTAILTCPYCFDFIYVIHNATWKITTFDQHLQNNHKGEESKDERRQSENAKDIIPGFVGLNLNQNSLKHLENGGQMSKVTFDTISMDNQNHSFNPSLADYNIVMADFKQIWFFVERELKISIPTYIKYILKYCGYENCHTISTIDENDLEFIEKEVQDKFANDFDLTDVTTELSGNFRLSRGHQKLMMTIAKLVKEKLNECGVDGFSVTEPRKRAIGNACSIPAKTLTLSSSFCSSQGCIPGAVGSVYNMKEHKSIVLRKMILSLISNTPEMFANVSILTDGSLLVQNRQLPRQLIHDKEEEKISENLGVILQTFVESAERNFDRSKQGYPLAYETLNANLPLSIPSVSTARRFLKDKGPIVIEGKMRTEELLQYLKSRNLPLKVSISEDATRITAKISYDPVTNQLVGFALPLDENGMPITFSFPARNTSEIQKHFLSPSNVVSSSVYVQMAQPLDPNAAPFCLLLYLTDNTFTAANTLTRWKFQADILREKAIAIENISTDGDSRPLKVMKYLSKIGQTNKLYIDCEWFSCGGSVETTFTQDQQYEFEGLTKAAIIVEIEKARKAVINDLENLGIDSSNLNFHCQVKPIFENDVMEDVGDTDSCLYSDSEDSDWSSGGIDEETINHENDNSDLYIENMEEDLDSLYGT</sequence>
<gene>
    <name evidence="2" type="ORF">Bhyg_07588</name>
</gene>
<protein>
    <submittedName>
        <fullName evidence="2">Uncharacterized protein</fullName>
    </submittedName>
</protein>
<dbReference type="PANTHER" id="PTHR33173:SF2">
    <property type="entry name" value="MYND-TYPE DOMAIN-CONTAINING PROTEIN"/>
    <property type="match status" value="1"/>
</dbReference>
<dbReference type="EMBL" id="WJQU01000002">
    <property type="protein sequence ID" value="KAJ6642635.1"/>
    <property type="molecule type" value="Genomic_DNA"/>
</dbReference>